<organism evidence="2">
    <name type="scientific">Octopus bimaculoides</name>
    <name type="common">California two-spotted octopus</name>
    <dbReference type="NCBI Taxonomy" id="37653"/>
    <lineage>
        <taxon>Eukaryota</taxon>
        <taxon>Metazoa</taxon>
        <taxon>Spiralia</taxon>
        <taxon>Lophotrochozoa</taxon>
        <taxon>Mollusca</taxon>
        <taxon>Cephalopoda</taxon>
        <taxon>Coleoidea</taxon>
        <taxon>Octopodiformes</taxon>
        <taxon>Octopoda</taxon>
        <taxon>Incirrata</taxon>
        <taxon>Octopodidae</taxon>
        <taxon>Octopus</taxon>
    </lineage>
</organism>
<reference evidence="2" key="1">
    <citation type="submission" date="2015-07" db="EMBL/GenBank/DDBJ databases">
        <title>MeaNS - Measles Nucleotide Surveillance Program.</title>
        <authorList>
            <person name="Tran T."/>
            <person name="Druce J."/>
        </authorList>
    </citation>
    <scope>NUCLEOTIDE SEQUENCE</scope>
    <source>
        <strain evidence="2">UCB-OBI-ISO-001</strain>
        <tissue evidence="2">Gonad</tissue>
    </source>
</reference>
<keyword evidence="1" id="KW-1133">Transmembrane helix</keyword>
<sequence>MYFFHLLEWFQFRFLFILLYVHFTHIDYLKDTIQKNLCGQALKPTLKSLKTISATHLVLQFGAILLVCQNLISFKIFYFRKYKLLALTYIGQHL</sequence>
<feature type="transmembrane region" description="Helical" evidence="1">
    <location>
        <begin position="12"/>
        <end position="29"/>
    </location>
</feature>
<accession>A0A0L8GAJ9</accession>
<proteinExistence type="predicted"/>
<keyword evidence="1" id="KW-0812">Transmembrane</keyword>
<evidence type="ECO:0000256" key="1">
    <source>
        <dbReference type="SAM" id="Phobius"/>
    </source>
</evidence>
<protein>
    <submittedName>
        <fullName evidence="2">Uncharacterized protein</fullName>
    </submittedName>
</protein>
<dbReference type="AlphaFoldDB" id="A0A0L8GAJ9"/>
<feature type="transmembrane region" description="Helical" evidence="1">
    <location>
        <begin position="57"/>
        <end position="79"/>
    </location>
</feature>
<keyword evidence="1" id="KW-0472">Membrane</keyword>
<dbReference type="EMBL" id="KQ422889">
    <property type="protein sequence ID" value="KOF74056.1"/>
    <property type="molecule type" value="Genomic_DNA"/>
</dbReference>
<evidence type="ECO:0000313" key="2">
    <source>
        <dbReference type="EMBL" id="KOF74056.1"/>
    </source>
</evidence>
<gene>
    <name evidence="2" type="ORF">OCBIM_22036884mg</name>
</gene>
<name>A0A0L8GAJ9_OCTBM</name>